<dbReference type="EMBL" id="JABZEO010000020">
    <property type="protein sequence ID" value="NVZ11352.1"/>
    <property type="molecule type" value="Genomic_DNA"/>
</dbReference>
<dbReference type="RefSeq" id="WP_176978053.1">
    <property type="nucleotide sequence ID" value="NZ_JABZEO010000020.1"/>
</dbReference>
<keyword evidence="3" id="KW-0808">Transferase</keyword>
<evidence type="ECO:0000256" key="1">
    <source>
        <dbReference type="ARBA" id="ARBA00022898"/>
    </source>
</evidence>
<feature type="domain" description="Aminotransferase class V" evidence="2">
    <location>
        <begin position="53"/>
        <end position="339"/>
    </location>
</feature>
<sequence>MNDEFPLDPGLCHLNHAAVGPWPQRAVAAVTRFAEENARLGSLGYPVWLAVEQRLRERLAWLIGADQAADIALAKNTSEALSVIAHGLPWTPGDSIVGIAQEFPSNRVVWESLADQGVTWRALDLAGSSDPEADLIALCDDSTRMIAVSWVQYASGLRLDLERLGAWCRANDVLLCVDAIQGLGALPFDLERFQADFVVADGHKWMLGPEGLALFYVRPELRERLRLRQFGWHMVEHSGDFDRTDWTPARDARRFECGSPNLLGAHALEASLSLLAEIGMDEVWRRLQARIEHLIALIDARGFELLTPRDPERRAGIVTFRVPGESSAQLYQALMARRVLCAQRGGGIRFSPHFHTAFETLDRAMAILDEIRRESTNAP</sequence>
<dbReference type="Proteomes" id="UP000592294">
    <property type="component" value="Unassembled WGS sequence"/>
</dbReference>
<keyword evidence="1" id="KW-0663">Pyridoxal phosphate</keyword>
<dbReference type="PANTHER" id="PTHR43586:SF15">
    <property type="entry name" value="BLR3095 PROTEIN"/>
    <property type="match status" value="1"/>
</dbReference>
<keyword evidence="4" id="KW-1185">Reference proteome</keyword>
<evidence type="ECO:0000259" key="2">
    <source>
        <dbReference type="Pfam" id="PF00266"/>
    </source>
</evidence>
<evidence type="ECO:0000313" key="4">
    <source>
        <dbReference type="Proteomes" id="UP000592294"/>
    </source>
</evidence>
<dbReference type="InterPro" id="IPR000192">
    <property type="entry name" value="Aminotrans_V_dom"/>
</dbReference>
<proteinExistence type="predicted"/>
<dbReference type="Gene3D" id="3.40.640.10">
    <property type="entry name" value="Type I PLP-dependent aspartate aminotransferase-like (Major domain)"/>
    <property type="match status" value="1"/>
</dbReference>
<dbReference type="SUPFAM" id="SSF53383">
    <property type="entry name" value="PLP-dependent transferases"/>
    <property type="match status" value="1"/>
</dbReference>
<keyword evidence="3" id="KW-0032">Aminotransferase</keyword>
<name>A0A850RJS0_9GAMM</name>
<dbReference type="InterPro" id="IPR015422">
    <property type="entry name" value="PyrdxlP-dep_Trfase_small"/>
</dbReference>
<organism evidence="3 4">
    <name type="scientific">Allochromatium humboldtianum</name>
    <dbReference type="NCBI Taxonomy" id="504901"/>
    <lineage>
        <taxon>Bacteria</taxon>
        <taxon>Pseudomonadati</taxon>
        <taxon>Pseudomonadota</taxon>
        <taxon>Gammaproteobacteria</taxon>
        <taxon>Chromatiales</taxon>
        <taxon>Chromatiaceae</taxon>
        <taxon>Allochromatium</taxon>
    </lineage>
</organism>
<dbReference type="AlphaFoldDB" id="A0A850RJS0"/>
<reference evidence="3 4" key="1">
    <citation type="submission" date="2020-06" db="EMBL/GenBank/DDBJ databases">
        <title>Whole-genome sequence of Allochromatium humboldtianum DSM 21881, type strain.</title>
        <authorList>
            <person name="Kyndt J.A."/>
            <person name="Meyer T.E."/>
        </authorList>
    </citation>
    <scope>NUCLEOTIDE SEQUENCE [LARGE SCALE GENOMIC DNA]</scope>
    <source>
        <strain evidence="3 4">DSM 21881</strain>
    </source>
</reference>
<dbReference type="InterPro" id="IPR015421">
    <property type="entry name" value="PyrdxlP-dep_Trfase_major"/>
</dbReference>
<dbReference type="Gene3D" id="3.90.1150.10">
    <property type="entry name" value="Aspartate Aminotransferase, domain 1"/>
    <property type="match status" value="1"/>
</dbReference>
<comment type="caution">
    <text evidence="3">The sequence shown here is derived from an EMBL/GenBank/DDBJ whole genome shotgun (WGS) entry which is preliminary data.</text>
</comment>
<dbReference type="InterPro" id="IPR015424">
    <property type="entry name" value="PyrdxlP-dep_Trfase"/>
</dbReference>
<gene>
    <name evidence="3" type="ORF">HW932_19050</name>
</gene>
<evidence type="ECO:0000313" key="3">
    <source>
        <dbReference type="EMBL" id="NVZ11352.1"/>
    </source>
</evidence>
<dbReference type="Pfam" id="PF00266">
    <property type="entry name" value="Aminotran_5"/>
    <property type="match status" value="1"/>
</dbReference>
<protein>
    <submittedName>
        <fullName evidence="3">Aminotransferase class V-fold PLP-dependent enzyme</fullName>
    </submittedName>
</protein>
<dbReference type="PANTHER" id="PTHR43586">
    <property type="entry name" value="CYSTEINE DESULFURASE"/>
    <property type="match status" value="1"/>
</dbReference>
<dbReference type="GO" id="GO:0008483">
    <property type="term" value="F:transaminase activity"/>
    <property type="evidence" value="ECO:0007669"/>
    <property type="project" value="UniProtKB-KW"/>
</dbReference>
<accession>A0A850RJS0</accession>